<comment type="caution">
    <text evidence="8">The sequence shown here is derived from an EMBL/GenBank/DDBJ whole genome shotgun (WGS) entry which is preliminary data.</text>
</comment>
<evidence type="ECO:0000256" key="2">
    <source>
        <dbReference type="ARBA" id="ARBA00022692"/>
    </source>
</evidence>
<dbReference type="Pfam" id="PF01490">
    <property type="entry name" value="Aa_trans"/>
    <property type="match status" value="1"/>
</dbReference>
<dbReference type="AlphaFoldDB" id="A0A7J6Q929"/>
<dbReference type="Proteomes" id="UP000553632">
    <property type="component" value="Unassembled WGS sequence"/>
</dbReference>
<organism evidence="8 9">
    <name type="scientific">Perkinsus olseni</name>
    <name type="common">Perkinsus atlanticus</name>
    <dbReference type="NCBI Taxonomy" id="32597"/>
    <lineage>
        <taxon>Eukaryota</taxon>
        <taxon>Sar</taxon>
        <taxon>Alveolata</taxon>
        <taxon>Perkinsozoa</taxon>
        <taxon>Perkinsea</taxon>
        <taxon>Perkinsida</taxon>
        <taxon>Perkinsidae</taxon>
        <taxon>Perkinsus</taxon>
    </lineage>
</organism>
<proteinExistence type="predicted"/>
<dbReference type="InterPro" id="IPR013057">
    <property type="entry name" value="AA_transpt_TM"/>
</dbReference>
<sequence length="419" mass="46489">MVGPYYAFGHTIESNFYLNLPVSNIAIHIGYIVLPFAVLTAFPLLLLPARQSISSVITYFFPRLQDTLKLHIGTTVAFLIICTVLAIIFEDLGATIQFIGIIGTNFLAFVIPCFVYLNICYTPVQGAVEQPNKDEVGGLHDVSDVKIKEPGEKVSLLKKLRNQSLEWHGALVLLIDAGRLHGSVWAGPSEFIERSKENQPRLSSRLSLVSSNDFQTRAQGLCYRRPTTVVVGPVTFRLLSVKMKPLSMERKAYECRNVRQAQFRERPMKAEYPTKRLAMVTVLDTSSPPHPLDDDELTHSLMRLPGASTSKVGIADDSALPPPPRLRGGPPSTAWADDVPILPPREEHPQTSEIATTATWLTSYLTSAYSTARTWVTRATQSGDVEPLEGRDGIQTTSTDRDDDLRRLVEYCINLGIDL</sequence>
<reference evidence="8 9" key="1">
    <citation type="submission" date="2020-04" db="EMBL/GenBank/DDBJ databases">
        <title>Perkinsus olseni comparative genomics.</title>
        <authorList>
            <person name="Bogema D.R."/>
        </authorList>
    </citation>
    <scope>NUCLEOTIDE SEQUENCE [LARGE SCALE GENOMIC DNA]</scope>
    <source>
        <strain evidence="8 9">ATCC PRA-207</strain>
    </source>
</reference>
<evidence type="ECO:0000256" key="6">
    <source>
        <dbReference type="SAM" id="Phobius"/>
    </source>
</evidence>
<feature type="transmembrane region" description="Helical" evidence="6">
    <location>
        <begin position="95"/>
        <end position="117"/>
    </location>
</feature>
<evidence type="ECO:0000256" key="1">
    <source>
        <dbReference type="ARBA" id="ARBA00004141"/>
    </source>
</evidence>
<accession>A0A7J6Q929</accession>
<feature type="transmembrane region" description="Helical" evidence="6">
    <location>
        <begin position="25"/>
        <end position="47"/>
    </location>
</feature>
<feature type="domain" description="Amino acid transporter transmembrane" evidence="7">
    <location>
        <begin position="5"/>
        <end position="125"/>
    </location>
</feature>
<name>A0A7J6Q929_PEROL</name>
<feature type="region of interest" description="Disordered" evidence="5">
    <location>
        <begin position="312"/>
        <end position="331"/>
    </location>
</feature>
<comment type="subcellular location">
    <subcellularLocation>
        <location evidence="1">Membrane</location>
        <topology evidence="1">Multi-pass membrane protein</topology>
    </subcellularLocation>
</comment>
<evidence type="ECO:0000313" key="8">
    <source>
        <dbReference type="EMBL" id="KAF4704080.1"/>
    </source>
</evidence>
<keyword evidence="2 6" id="KW-0812">Transmembrane</keyword>
<gene>
    <name evidence="8" type="ORF">FOZ63_002830</name>
</gene>
<keyword evidence="3 6" id="KW-1133">Transmembrane helix</keyword>
<evidence type="ECO:0000313" key="9">
    <source>
        <dbReference type="Proteomes" id="UP000553632"/>
    </source>
</evidence>
<evidence type="ECO:0000256" key="5">
    <source>
        <dbReference type="SAM" id="MobiDB-lite"/>
    </source>
</evidence>
<keyword evidence="4 6" id="KW-0472">Membrane</keyword>
<dbReference type="EMBL" id="JABANO010035072">
    <property type="protein sequence ID" value="KAF4704080.1"/>
    <property type="molecule type" value="Genomic_DNA"/>
</dbReference>
<evidence type="ECO:0000256" key="4">
    <source>
        <dbReference type="ARBA" id="ARBA00023136"/>
    </source>
</evidence>
<feature type="transmembrane region" description="Helical" evidence="6">
    <location>
        <begin position="68"/>
        <end position="89"/>
    </location>
</feature>
<dbReference type="GO" id="GO:0016020">
    <property type="term" value="C:membrane"/>
    <property type="evidence" value="ECO:0007669"/>
    <property type="project" value="UniProtKB-SubCell"/>
</dbReference>
<evidence type="ECO:0000259" key="7">
    <source>
        <dbReference type="Pfam" id="PF01490"/>
    </source>
</evidence>
<evidence type="ECO:0000256" key="3">
    <source>
        <dbReference type="ARBA" id="ARBA00022989"/>
    </source>
</evidence>
<protein>
    <recommendedName>
        <fullName evidence="7">Amino acid transporter transmembrane domain-containing protein</fullName>
    </recommendedName>
</protein>
<dbReference type="PANTHER" id="PTHR22950">
    <property type="entry name" value="AMINO ACID TRANSPORTER"/>
    <property type="match status" value="1"/>
</dbReference>
<keyword evidence="9" id="KW-1185">Reference proteome</keyword>
<dbReference type="GO" id="GO:0015179">
    <property type="term" value="F:L-amino acid transmembrane transporter activity"/>
    <property type="evidence" value="ECO:0007669"/>
    <property type="project" value="TreeGrafter"/>
</dbReference>